<dbReference type="InterPro" id="IPR036802">
    <property type="entry name" value="ATP-guanido_PTrfase_N_sf"/>
</dbReference>
<proteinExistence type="inferred from homology"/>
<protein>
    <recommendedName>
        <fullName evidence="3">Phosphagen kinase N-terminal domain-containing protein</fullName>
    </recommendedName>
</protein>
<dbReference type="Proteomes" id="UP001321473">
    <property type="component" value="Unassembled WGS sequence"/>
</dbReference>
<feature type="domain" description="Phosphagen kinase N-terminal" evidence="3">
    <location>
        <begin position="52"/>
        <end position="112"/>
    </location>
</feature>
<accession>A0AAQ4DJ34</accession>
<feature type="region of interest" description="Disordered" evidence="2">
    <location>
        <begin position="1"/>
        <end position="45"/>
    </location>
</feature>
<feature type="compositionally biased region" description="Basic and acidic residues" evidence="2">
    <location>
        <begin position="23"/>
        <end position="45"/>
    </location>
</feature>
<gene>
    <name evidence="4" type="ORF">V5799_026259</name>
</gene>
<feature type="compositionally biased region" description="Polar residues" evidence="2">
    <location>
        <begin position="1"/>
        <end position="12"/>
    </location>
</feature>
<dbReference type="InterPro" id="IPR022413">
    <property type="entry name" value="ATP-guanido_PTrfase_N"/>
</dbReference>
<comment type="caution">
    <text evidence="4">The sequence shown here is derived from an EMBL/GenBank/DDBJ whole genome shotgun (WGS) entry which is preliminary data.</text>
</comment>
<name>A0AAQ4DJ34_AMBAM</name>
<evidence type="ECO:0000313" key="5">
    <source>
        <dbReference type="Proteomes" id="UP001321473"/>
    </source>
</evidence>
<evidence type="ECO:0000313" key="4">
    <source>
        <dbReference type="EMBL" id="KAK8762474.1"/>
    </source>
</evidence>
<keyword evidence="5" id="KW-1185">Reference proteome</keyword>
<sequence>MSASRQAHSQQPPLLDLLSKKRVTSDTKQEAKAAKEKESKSDKMVDQATLDKLEAGFKKLQDAKDCKSLLKKYLTKEVFDKLKTRKTAMGATLLDVIQSGEPSVLSFPRRSY</sequence>
<organism evidence="4 5">
    <name type="scientific">Amblyomma americanum</name>
    <name type="common">Lone star tick</name>
    <dbReference type="NCBI Taxonomy" id="6943"/>
    <lineage>
        <taxon>Eukaryota</taxon>
        <taxon>Metazoa</taxon>
        <taxon>Ecdysozoa</taxon>
        <taxon>Arthropoda</taxon>
        <taxon>Chelicerata</taxon>
        <taxon>Arachnida</taxon>
        <taxon>Acari</taxon>
        <taxon>Parasitiformes</taxon>
        <taxon>Ixodida</taxon>
        <taxon>Ixodoidea</taxon>
        <taxon>Ixodidae</taxon>
        <taxon>Amblyomminae</taxon>
        <taxon>Amblyomma</taxon>
    </lineage>
</organism>
<dbReference type="FunFam" id="1.10.135.10:FF:000003">
    <property type="entry name" value="Three-domain arginine kinase"/>
    <property type="match status" value="1"/>
</dbReference>
<dbReference type="SUPFAM" id="SSF48034">
    <property type="entry name" value="Guanido kinase N-terminal domain"/>
    <property type="match status" value="1"/>
</dbReference>
<evidence type="ECO:0000256" key="2">
    <source>
        <dbReference type="SAM" id="MobiDB-lite"/>
    </source>
</evidence>
<reference evidence="4 5" key="1">
    <citation type="journal article" date="2023" name="Arcadia Sci">
        <title>De novo assembly of a long-read Amblyomma americanum tick genome.</title>
        <authorList>
            <person name="Chou S."/>
            <person name="Poskanzer K.E."/>
            <person name="Rollins M."/>
            <person name="Thuy-Boun P.S."/>
        </authorList>
    </citation>
    <scope>NUCLEOTIDE SEQUENCE [LARGE SCALE GENOMIC DNA]</scope>
    <source>
        <strain evidence="4">F_SG_1</strain>
        <tissue evidence="4">Salivary glands</tissue>
    </source>
</reference>
<dbReference type="PROSITE" id="PS51509">
    <property type="entry name" value="PHOSPHAGEN_KINASE_N"/>
    <property type="match status" value="1"/>
</dbReference>
<evidence type="ECO:0000256" key="1">
    <source>
        <dbReference type="PROSITE-ProRule" id="PRU00842"/>
    </source>
</evidence>
<dbReference type="AlphaFoldDB" id="A0AAQ4DJ34"/>
<comment type="similarity">
    <text evidence="1">Belongs to the ATP:guanido phosphotransferase family.</text>
</comment>
<evidence type="ECO:0000259" key="3">
    <source>
        <dbReference type="PROSITE" id="PS51509"/>
    </source>
</evidence>
<dbReference type="EMBL" id="JARKHS020030073">
    <property type="protein sequence ID" value="KAK8762474.1"/>
    <property type="molecule type" value="Genomic_DNA"/>
</dbReference>
<dbReference type="GO" id="GO:0016301">
    <property type="term" value="F:kinase activity"/>
    <property type="evidence" value="ECO:0007669"/>
    <property type="project" value="InterPro"/>
</dbReference>
<dbReference type="Gene3D" id="1.10.135.10">
    <property type="entry name" value="ATP:guanido phosphotransferase, N-terminal domain"/>
    <property type="match status" value="1"/>
</dbReference>
<dbReference type="Pfam" id="PF02807">
    <property type="entry name" value="ATP-gua_PtransN"/>
    <property type="match status" value="1"/>
</dbReference>